<dbReference type="SMART" id="SM00408">
    <property type="entry name" value="IGc2"/>
    <property type="match status" value="2"/>
</dbReference>
<feature type="domain" description="Fibronectin type-III" evidence="2">
    <location>
        <begin position="218"/>
        <end position="315"/>
    </location>
</feature>
<dbReference type="CDD" id="cd00063">
    <property type="entry name" value="FN3"/>
    <property type="match status" value="1"/>
</dbReference>
<dbReference type="Proteomes" id="UP000288716">
    <property type="component" value="Unassembled WGS sequence"/>
</dbReference>
<feature type="domain" description="Ig-like" evidence="1">
    <location>
        <begin position="112"/>
        <end position="195"/>
    </location>
</feature>
<dbReference type="VEuPathDB" id="VectorBase:LDEU004764"/>
<dbReference type="PANTHER" id="PTHR23278">
    <property type="entry name" value="SIDESTEP PROTEIN"/>
    <property type="match status" value="1"/>
</dbReference>
<dbReference type="PANTHER" id="PTHR23278:SF19">
    <property type="entry name" value="OBSCURIN"/>
    <property type="match status" value="1"/>
</dbReference>
<keyword evidence="4" id="KW-1185">Reference proteome</keyword>
<dbReference type="OrthoDB" id="6430706at2759"/>
<dbReference type="PROSITE" id="PS50853">
    <property type="entry name" value="FN3"/>
    <property type="match status" value="1"/>
</dbReference>
<protein>
    <submittedName>
        <fullName evidence="3">Nephrin-like protein</fullName>
    </submittedName>
</protein>
<evidence type="ECO:0000259" key="1">
    <source>
        <dbReference type="PROSITE" id="PS50835"/>
    </source>
</evidence>
<dbReference type="SUPFAM" id="SSF49265">
    <property type="entry name" value="Fibronectin type III"/>
    <property type="match status" value="1"/>
</dbReference>
<dbReference type="SUPFAM" id="SSF48726">
    <property type="entry name" value="Immunoglobulin"/>
    <property type="match status" value="2"/>
</dbReference>
<organism evidence="3 4">
    <name type="scientific">Leptotrombidium deliense</name>
    <dbReference type="NCBI Taxonomy" id="299467"/>
    <lineage>
        <taxon>Eukaryota</taxon>
        <taxon>Metazoa</taxon>
        <taxon>Ecdysozoa</taxon>
        <taxon>Arthropoda</taxon>
        <taxon>Chelicerata</taxon>
        <taxon>Arachnida</taxon>
        <taxon>Acari</taxon>
        <taxon>Acariformes</taxon>
        <taxon>Trombidiformes</taxon>
        <taxon>Prostigmata</taxon>
        <taxon>Anystina</taxon>
        <taxon>Parasitengona</taxon>
        <taxon>Trombiculoidea</taxon>
        <taxon>Trombiculidae</taxon>
        <taxon>Leptotrombidium</taxon>
    </lineage>
</organism>
<dbReference type="InterPro" id="IPR036179">
    <property type="entry name" value="Ig-like_dom_sf"/>
</dbReference>
<sequence>MMCETFLKNDPKVTLFAGMNTKVALIKEGDVATLRCIVKANPFPERIIWLFNGKDIQQQQQVKDGLFTNNTHLVIEKTSQKSVGKYQCLAENIEGKTFSNAIAVEIHCKIAPYCKEGQKAIYEASIADSLSISCKVLASPAEVSFFWSFNSSEHDRKYRLNSSTLKYSSDGLTSLLQQTINSENDYGTYECWARNVFGVQTEPCLYTIVPSGKFSMRPPEALHDCSVTNHTVTTVSIDCRAGYDGGLQQQFVLEVYEYRREHLISNITSTEMPFFNIHDLLPETTYLFVIYSKNSRGKSKRVSVVTQTDAIIADEDTGKRCELLPLLFFSSKQRSTKVQHQSTNTLNTVHCFNNEKLVQQSPQNPDIIPINNDMNEKNDYCHEIKDTYPSYETNIKQFHWFSEHFHESNKHSLQLTGSDPNSRKYETKFMQPNNIENRSFTLPRRTYQQTFTDDLPQFQPHIDRTHQSSISLSLGQHTQPFKSHTISRSYNHIQH</sequence>
<dbReference type="InterPro" id="IPR036116">
    <property type="entry name" value="FN3_sf"/>
</dbReference>
<name>A0A443SIF0_9ACAR</name>
<dbReference type="PROSITE" id="PS50835">
    <property type="entry name" value="IG_LIKE"/>
    <property type="match status" value="2"/>
</dbReference>
<dbReference type="EMBL" id="NCKV01002135">
    <property type="protein sequence ID" value="RWS27275.1"/>
    <property type="molecule type" value="Genomic_DNA"/>
</dbReference>
<evidence type="ECO:0000313" key="3">
    <source>
        <dbReference type="EMBL" id="RWS27275.1"/>
    </source>
</evidence>
<dbReference type="InterPro" id="IPR003599">
    <property type="entry name" value="Ig_sub"/>
</dbReference>
<dbReference type="CDD" id="cd00096">
    <property type="entry name" value="Ig"/>
    <property type="match status" value="2"/>
</dbReference>
<evidence type="ECO:0000313" key="4">
    <source>
        <dbReference type="Proteomes" id="UP000288716"/>
    </source>
</evidence>
<dbReference type="Pfam" id="PF13927">
    <property type="entry name" value="Ig_3"/>
    <property type="match status" value="1"/>
</dbReference>
<dbReference type="STRING" id="299467.A0A443SIF0"/>
<dbReference type="Gene3D" id="2.60.40.10">
    <property type="entry name" value="Immunoglobulins"/>
    <property type="match status" value="3"/>
</dbReference>
<accession>A0A443SIF0</accession>
<reference evidence="3 4" key="1">
    <citation type="journal article" date="2018" name="Gigascience">
        <title>Genomes of trombidid mites reveal novel predicted allergens and laterally-transferred genes associated with secondary metabolism.</title>
        <authorList>
            <person name="Dong X."/>
            <person name="Chaisiri K."/>
            <person name="Xia D."/>
            <person name="Armstrong S.D."/>
            <person name="Fang Y."/>
            <person name="Donnelly M.J."/>
            <person name="Kadowaki T."/>
            <person name="McGarry J.W."/>
            <person name="Darby A.C."/>
            <person name="Makepeace B.L."/>
        </authorList>
    </citation>
    <scope>NUCLEOTIDE SEQUENCE [LARGE SCALE GENOMIC DNA]</scope>
    <source>
        <strain evidence="3">UoL-UT</strain>
    </source>
</reference>
<evidence type="ECO:0000259" key="2">
    <source>
        <dbReference type="PROSITE" id="PS50853"/>
    </source>
</evidence>
<dbReference type="SMART" id="SM00409">
    <property type="entry name" value="IG"/>
    <property type="match status" value="2"/>
</dbReference>
<feature type="domain" description="Ig-like" evidence="1">
    <location>
        <begin position="11"/>
        <end position="99"/>
    </location>
</feature>
<dbReference type="InterPro" id="IPR013783">
    <property type="entry name" value="Ig-like_fold"/>
</dbReference>
<proteinExistence type="predicted"/>
<comment type="caution">
    <text evidence="3">The sequence shown here is derived from an EMBL/GenBank/DDBJ whole genome shotgun (WGS) entry which is preliminary data.</text>
</comment>
<dbReference type="InterPro" id="IPR003598">
    <property type="entry name" value="Ig_sub2"/>
</dbReference>
<dbReference type="InterPro" id="IPR003961">
    <property type="entry name" value="FN3_dom"/>
</dbReference>
<gene>
    <name evidence="3" type="ORF">B4U80_05766</name>
</gene>
<dbReference type="AlphaFoldDB" id="A0A443SIF0"/>
<dbReference type="InterPro" id="IPR007110">
    <property type="entry name" value="Ig-like_dom"/>
</dbReference>